<dbReference type="GeneID" id="68849120"/>
<evidence type="ECO:0000313" key="2">
    <source>
        <dbReference type="EMBL" id="EAV41436.1"/>
    </source>
</evidence>
<name>A0P0X2_ROSAI</name>
<dbReference type="RefSeq" id="WP_006938728.1">
    <property type="nucleotide sequence ID" value="NZ_AAUW01000021.1"/>
</dbReference>
<comment type="caution">
    <text evidence="2">The sequence shown here is derived from an EMBL/GenBank/DDBJ whole genome shotgun (WGS) entry which is preliminary data.</text>
</comment>
<evidence type="ECO:0000313" key="3">
    <source>
        <dbReference type="Proteomes" id="UP000004848"/>
    </source>
</evidence>
<gene>
    <name evidence="2" type="ORF">SIAM614_01559</name>
</gene>
<evidence type="ECO:0000256" key="1">
    <source>
        <dbReference type="SAM" id="MobiDB-lite"/>
    </source>
</evidence>
<dbReference type="Proteomes" id="UP000004848">
    <property type="component" value="Unassembled WGS sequence"/>
</dbReference>
<feature type="region of interest" description="Disordered" evidence="1">
    <location>
        <begin position="141"/>
        <end position="167"/>
    </location>
</feature>
<protein>
    <submittedName>
        <fullName evidence="2">Uncharacterized protein</fullName>
    </submittedName>
</protein>
<organism evidence="2 3">
    <name type="scientific">Roseibium aggregatum (strain ATCC 25650 / DSM 13394 / JCM 20685 / NBRC 16684 / NCIMB 2208 / IAM 12614 / B1)</name>
    <name type="common">Stappia aggregata</name>
    <dbReference type="NCBI Taxonomy" id="384765"/>
    <lineage>
        <taxon>Bacteria</taxon>
        <taxon>Pseudomonadati</taxon>
        <taxon>Pseudomonadota</taxon>
        <taxon>Alphaproteobacteria</taxon>
        <taxon>Hyphomicrobiales</taxon>
        <taxon>Stappiaceae</taxon>
        <taxon>Roseibium</taxon>
    </lineage>
</organism>
<proteinExistence type="predicted"/>
<reference evidence="2 3" key="1">
    <citation type="submission" date="2006-05" db="EMBL/GenBank/DDBJ databases">
        <authorList>
            <person name="King G."/>
            <person name="Ferriera S."/>
            <person name="Johnson J."/>
            <person name="Kravitz S."/>
            <person name="Beeson K."/>
            <person name="Sutton G."/>
            <person name="Rogers Y.-H."/>
            <person name="Friedman R."/>
            <person name="Frazier M."/>
            <person name="Venter J.C."/>
        </authorList>
    </citation>
    <scope>NUCLEOTIDE SEQUENCE [LARGE SCALE GENOMIC DNA]</scope>
    <source>
        <strain evidence="3">ATCC 25650 / DSM 13394 / JCM 20685 / NBRC 16684 / NCIMB 2208 / IAM 12614 / B1</strain>
    </source>
</reference>
<dbReference type="AlphaFoldDB" id="A0P0X2"/>
<dbReference type="EMBL" id="AAUW01000021">
    <property type="protein sequence ID" value="EAV41436.1"/>
    <property type="molecule type" value="Genomic_DNA"/>
</dbReference>
<sequence length="245" mass="27802">MLKRNIVWLFSKIFRFNCGSSPREIGPALKQLVPGLPRKNQGDFDFQLLMKIYDILGKSDDAAVVRDGLKLRKNSGDHQLSRQQKRLAAKKKYLERVADMLRGTKNITVAINTPERKQHFENPEQFKRFMTQGVNMEIDRYASPPQNATPQASAAEDDAPSSAPPAQNMDKEWVYFRRNGIASSSMQYRVYLNVKNHDVQHVFGDVVKTILNDPTRFPGVGEAKVCGPSISEEIALSYTWTARKT</sequence>
<accession>A0P0X2</accession>